<organism evidence="1 2">
    <name type="scientific">Peptoniphilus olsenii</name>
    <dbReference type="NCBI Taxonomy" id="411570"/>
    <lineage>
        <taxon>Bacteria</taxon>
        <taxon>Bacillati</taxon>
        <taxon>Bacillota</taxon>
        <taxon>Tissierellia</taxon>
        <taxon>Tissierellales</taxon>
        <taxon>Peptoniphilaceae</taxon>
        <taxon>Peptoniphilus</taxon>
    </lineage>
</organism>
<keyword evidence="2" id="KW-1185">Reference proteome</keyword>
<proteinExistence type="predicted"/>
<dbReference type="Proteomes" id="UP001549162">
    <property type="component" value="Unassembled WGS sequence"/>
</dbReference>
<dbReference type="EMBL" id="JBEPMA010000017">
    <property type="protein sequence ID" value="MET3618189.1"/>
    <property type="molecule type" value="Genomic_DNA"/>
</dbReference>
<evidence type="ECO:0000313" key="1">
    <source>
        <dbReference type="EMBL" id="MET3618189.1"/>
    </source>
</evidence>
<evidence type="ECO:0000313" key="2">
    <source>
        <dbReference type="Proteomes" id="UP001549162"/>
    </source>
</evidence>
<name>A0ABV2JEK0_9FIRM</name>
<protein>
    <submittedName>
        <fullName evidence="1">Uncharacterized protein</fullName>
    </submittedName>
</protein>
<comment type="caution">
    <text evidence="1">The sequence shown here is derived from an EMBL/GenBank/DDBJ whole genome shotgun (WGS) entry which is preliminary data.</text>
</comment>
<gene>
    <name evidence="1" type="ORF">ABID14_001827</name>
</gene>
<reference evidence="1 2" key="1">
    <citation type="submission" date="2024-06" db="EMBL/GenBank/DDBJ databases">
        <title>Genomic Encyclopedia of Type Strains, Phase IV (KMG-IV): sequencing the most valuable type-strain genomes for metagenomic binning, comparative biology and taxonomic classification.</title>
        <authorList>
            <person name="Goeker M."/>
        </authorList>
    </citation>
    <scope>NUCLEOTIDE SEQUENCE [LARGE SCALE GENOMIC DNA]</scope>
    <source>
        <strain evidence="1 2">DSM 21460</strain>
    </source>
</reference>
<sequence>MKFTNETAKGLNMDGKGNYTCNNSGSIIAINVE</sequence>
<accession>A0ABV2JEK0</accession>